<evidence type="ECO:0000313" key="1">
    <source>
        <dbReference type="EMBL" id="CAK7924893.1"/>
    </source>
</evidence>
<comment type="caution">
    <text evidence="1">The sequence shown here is derived from an EMBL/GenBank/DDBJ whole genome shotgun (WGS) entry which is preliminary data.</text>
</comment>
<proteinExistence type="predicted"/>
<dbReference type="Proteomes" id="UP001162060">
    <property type="component" value="Unassembled WGS sequence"/>
</dbReference>
<name>A0AAV1TSY1_9STRA</name>
<dbReference type="AlphaFoldDB" id="A0AAV1TSY1"/>
<reference evidence="1" key="1">
    <citation type="submission" date="2024-01" db="EMBL/GenBank/DDBJ databases">
        <authorList>
            <person name="Webb A."/>
        </authorList>
    </citation>
    <scope>NUCLEOTIDE SEQUENCE</scope>
    <source>
        <strain evidence="1">Pm1</strain>
    </source>
</reference>
<gene>
    <name evidence="1" type="ORF">PM001_LOCUS10043</name>
</gene>
<protein>
    <submittedName>
        <fullName evidence="1">Uncharacterized protein</fullName>
    </submittedName>
</protein>
<sequence length="53" mass="6444">MIKLKRIREFPDRPCDRLTVDEADRIDFNECLLPKYSWTRELAKGEYEVEEIL</sequence>
<evidence type="ECO:0000313" key="2">
    <source>
        <dbReference type="Proteomes" id="UP001162060"/>
    </source>
</evidence>
<organism evidence="1 2">
    <name type="scientific">Peronospora matthiolae</name>
    <dbReference type="NCBI Taxonomy" id="2874970"/>
    <lineage>
        <taxon>Eukaryota</taxon>
        <taxon>Sar</taxon>
        <taxon>Stramenopiles</taxon>
        <taxon>Oomycota</taxon>
        <taxon>Peronosporomycetes</taxon>
        <taxon>Peronosporales</taxon>
        <taxon>Peronosporaceae</taxon>
        <taxon>Peronospora</taxon>
    </lineage>
</organism>
<accession>A0AAV1TSY1</accession>
<dbReference type="EMBL" id="CAKLBY020000078">
    <property type="protein sequence ID" value="CAK7924893.1"/>
    <property type="molecule type" value="Genomic_DNA"/>
</dbReference>